<feature type="region of interest" description="Disordered" evidence="1">
    <location>
        <begin position="55"/>
        <end position="83"/>
    </location>
</feature>
<proteinExistence type="predicted"/>
<evidence type="ECO:0000313" key="3">
    <source>
        <dbReference type="Proteomes" id="UP001063166"/>
    </source>
</evidence>
<protein>
    <submittedName>
        <fullName evidence="2">Uncharacterized protein</fullName>
    </submittedName>
</protein>
<evidence type="ECO:0000313" key="2">
    <source>
        <dbReference type="EMBL" id="GLB41488.1"/>
    </source>
</evidence>
<sequence length="83" mass="9507">MMEPLRRYVARYARSRILACVLLGRRRTSDTCNPSGRGSRHYMCCLRRLMPLVPRTSEPSIKDSPTLSSRSIQNDKTSSSIVY</sequence>
<feature type="compositionally biased region" description="Polar residues" evidence="1">
    <location>
        <begin position="57"/>
        <end position="83"/>
    </location>
</feature>
<gene>
    <name evidence="2" type="ORF">LshimejAT787_1000880</name>
</gene>
<keyword evidence="3" id="KW-1185">Reference proteome</keyword>
<accession>A0A9P3PT00</accession>
<dbReference type="EMBL" id="BRPK01000010">
    <property type="protein sequence ID" value="GLB41488.1"/>
    <property type="molecule type" value="Genomic_DNA"/>
</dbReference>
<organism evidence="2 3">
    <name type="scientific">Lyophyllum shimeji</name>
    <name type="common">Hon-shimeji</name>
    <name type="synonym">Tricholoma shimeji</name>
    <dbReference type="NCBI Taxonomy" id="47721"/>
    <lineage>
        <taxon>Eukaryota</taxon>
        <taxon>Fungi</taxon>
        <taxon>Dikarya</taxon>
        <taxon>Basidiomycota</taxon>
        <taxon>Agaricomycotina</taxon>
        <taxon>Agaricomycetes</taxon>
        <taxon>Agaricomycetidae</taxon>
        <taxon>Agaricales</taxon>
        <taxon>Tricholomatineae</taxon>
        <taxon>Lyophyllaceae</taxon>
        <taxon>Lyophyllum</taxon>
    </lineage>
</organism>
<reference evidence="2" key="1">
    <citation type="submission" date="2022-07" db="EMBL/GenBank/DDBJ databases">
        <title>The genome of Lyophyllum shimeji provides insight into the initial evolution of ectomycorrhizal fungal genome.</title>
        <authorList>
            <person name="Kobayashi Y."/>
            <person name="Shibata T."/>
            <person name="Hirakawa H."/>
            <person name="Shigenobu S."/>
            <person name="Nishiyama T."/>
            <person name="Yamada A."/>
            <person name="Hasebe M."/>
            <person name="Kawaguchi M."/>
        </authorList>
    </citation>
    <scope>NUCLEOTIDE SEQUENCE</scope>
    <source>
        <strain evidence="2">AT787</strain>
    </source>
</reference>
<name>A0A9P3PT00_LYOSH</name>
<evidence type="ECO:0000256" key="1">
    <source>
        <dbReference type="SAM" id="MobiDB-lite"/>
    </source>
</evidence>
<comment type="caution">
    <text evidence="2">The sequence shown here is derived from an EMBL/GenBank/DDBJ whole genome shotgun (WGS) entry which is preliminary data.</text>
</comment>
<dbReference type="AlphaFoldDB" id="A0A9P3PT00"/>
<dbReference type="Proteomes" id="UP001063166">
    <property type="component" value="Unassembled WGS sequence"/>
</dbReference>